<reference evidence="1" key="1">
    <citation type="submission" date="2018-02" db="EMBL/GenBank/DDBJ databases">
        <title>Rhizophora mucronata_Transcriptome.</title>
        <authorList>
            <person name="Meera S.P."/>
            <person name="Sreeshan A."/>
            <person name="Augustine A."/>
        </authorList>
    </citation>
    <scope>NUCLEOTIDE SEQUENCE</scope>
    <source>
        <tissue evidence="1">Leaf</tissue>
    </source>
</reference>
<protein>
    <submittedName>
        <fullName evidence="1">Uncharacterized protein</fullName>
    </submittedName>
</protein>
<name>A0A2P2K4F1_RHIMU</name>
<evidence type="ECO:0000313" key="1">
    <source>
        <dbReference type="EMBL" id="MBX00587.1"/>
    </source>
</evidence>
<proteinExistence type="predicted"/>
<accession>A0A2P2K4F1</accession>
<dbReference type="AlphaFoldDB" id="A0A2P2K4F1"/>
<dbReference type="EMBL" id="GGEC01020103">
    <property type="protein sequence ID" value="MBX00587.1"/>
    <property type="molecule type" value="Transcribed_RNA"/>
</dbReference>
<sequence length="39" mass="4167">MTSKLSQGIVSRGSLISVQNSASYLYGTLFLPVKHTPAN</sequence>
<organism evidence="1">
    <name type="scientific">Rhizophora mucronata</name>
    <name type="common">Asiatic mangrove</name>
    <dbReference type="NCBI Taxonomy" id="61149"/>
    <lineage>
        <taxon>Eukaryota</taxon>
        <taxon>Viridiplantae</taxon>
        <taxon>Streptophyta</taxon>
        <taxon>Embryophyta</taxon>
        <taxon>Tracheophyta</taxon>
        <taxon>Spermatophyta</taxon>
        <taxon>Magnoliopsida</taxon>
        <taxon>eudicotyledons</taxon>
        <taxon>Gunneridae</taxon>
        <taxon>Pentapetalae</taxon>
        <taxon>rosids</taxon>
        <taxon>fabids</taxon>
        <taxon>Malpighiales</taxon>
        <taxon>Rhizophoraceae</taxon>
        <taxon>Rhizophora</taxon>
    </lineage>
</organism>